<dbReference type="Pfam" id="PF00005">
    <property type="entry name" value="ABC_tran"/>
    <property type="match status" value="1"/>
</dbReference>
<evidence type="ECO:0000256" key="3">
    <source>
        <dbReference type="ARBA" id="ARBA00022741"/>
    </source>
</evidence>
<dbReference type="PANTHER" id="PTHR43335:SF4">
    <property type="entry name" value="ABC TRANSPORTER, ATP-BINDING PROTEIN"/>
    <property type="match status" value="1"/>
</dbReference>
<dbReference type="EMBL" id="JBHTEF010000001">
    <property type="protein sequence ID" value="MFC7580757.1"/>
    <property type="molecule type" value="Genomic_DNA"/>
</dbReference>
<dbReference type="InterPro" id="IPR003439">
    <property type="entry name" value="ABC_transporter-like_ATP-bd"/>
</dbReference>
<dbReference type="Gene3D" id="3.40.50.300">
    <property type="entry name" value="P-loop containing nucleotide triphosphate hydrolases"/>
    <property type="match status" value="1"/>
</dbReference>
<gene>
    <name evidence="6" type="ORF">ACFQWG_06035</name>
</gene>
<protein>
    <submittedName>
        <fullName evidence="6">ATP-binding cassette domain-containing protein</fullName>
    </submittedName>
</protein>
<dbReference type="RefSeq" id="WP_380973139.1">
    <property type="nucleotide sequence ID" value="NZ_JBHTEF010000001.1"/>
</dbReference>
<evidence type="ECO:0000259" key="5">
    <source>
        <dbReference type="PROSITE" id="PS50893"/>
    </source>
</evidence>
<evidence type="ECO:0000256" key="1">
    <source>
        <dbReference type="ARBA" id="ARBA00005417"/>
    </source>
</evidence>
<keyword evidence="4 6" id="KW-0067">ATP-binding</keyword>
<keyword evidence="7" id="KW-1185">Reference proteome</keyword>
<dbReference type="InterPro" id="IPR027417">
    <property type="entry name" value="P-loop_NTPase"/>
</dbReference>
<keyword evidence="3" id="KW-0547">Nucleotide-binding</keyword>
<dbReference type="Proteomes" id="UP001596527">
    <property type="component" value="Unassembled WGS sequence"/>
</dbReference>
<dbReference type="PANTHER" id="PTHR43335">
    <property type="entry name" value="ABC TRANSPORTER, ATP-BINDING PROTEIN"/>
    <property type="match status" value="1"/>
</dbReference>
<dbReference type="SMART" id="SM00382">
    <property type="entry name" value="AAA"/>
    <property type="match status" value="1"/>
</dbReference>
<keyword evidence="2" id="KW-0813">Transport</keyword>
<dbReference type="InterPro" id="IPR003593">
    <property type="entry name" value="AAA+_ATPase"/>
</dbReference>
<proteinExistence type="inferred from homology"/>
<sequence length="305" mass="32343">MIEVRGVTKQFTETKALDDLTFSAKPGRVTGFLGPNGAGKTTTLRVILGLVAPTHGTATIGGRHFTDLPSPMREVGALLDAHALHGGRRVQDHLRCLATSNAIPPHRVNEVLDLVGLGDVADRRIRTFSLGMYQRLGIAAALLGDPATIIFDEPNNGLDPEGILWVRTLIRCLADEGRAVLVSSHQMNEMALTADRLVIIGKGRLLEDTSTEALLASRPVSSVLVRSAQTAHLASLLTEAGASVQAAPDRSLRVTGMDCATIGQIAAGHSVALSELAPRRATLEDVFMQLTRNSVQFGGTQGAAR</sequence>
<dbReference type="PROSITE" id="PS50893">
    <property type="entry name" value="ABC_TRANSPORTER_2"/>
    <property type="match status" value="1"/>
</dbReference>
<evidence type="ECO:0000256" key="4">
    <source>
        <dbReference type="ARBA" id="ARBA00022840"/>
    </source>
</evidence>
<evidence type="ECO:0000256" key="2">
    <source>
        <dbReference type="ARBA" id="ARBA00022448"/>
    </source>
</evidence>
<dbReference type="GO" id="GO:0005524">
    <property type="term" value="F:ATP binding"/>
    <property type="evidence" value="ECO:0007669"/>
    <property type="project" value="UniProtKB-KW"/>
</dbReference>
<feature type="domain" description="ABC transporter" evidence="5">
    <location>
        <begin position="2"/>
        <end position="227"/>
    </location>
</feature>
<reference evidence="7" key="1">
    <citation type="journal article" date="2019" name="Int. J. Syst. Evol. Microbiol.">
        <title>The Global Catalogue of Microorganisms (GCM) 10K type strain sequencing project: providing services to taxonomists for standard genome sequencing and annotation.</title>
        <authorList>
            <consortium name="The Broad Institute Genomics Platform"/>
            <consortium name="The Broad Institute Genome Sequencing Center for Infectious Disease"/>
            <person name="Wu L."/>
            <person name="Ma J."/>
        </authorList>
    </citation>
    <scope>NUCLEOTIDE SEQUENCE [LARGE SCALE GENOMIC DNA]</scope>
    <source>
        <strain evidence="7">CCUG 56698</strain>
    </source>
</reference>
<comment type="similarity">
    <text evidence="1">Belongs to the ABC transporter superfamily.</text>
</comment>
<name>A0ABW2SKV2_9ACTO</name>
<organism evidence="6 7">
    <name type="scientific">Schaalia naturae</name>
    <dbReference type="NCBI Taxonomy" id="635203"/>
    <lineage>
        <taxon>Bacteria</taxon>
        <taxon>Bacillati</taxon>
        <taxon>Actinomycetota</taxon>
        <taxon>Actinomycetes</taxon>
        <taxon>Actinomycetales</taxon>
        <taxon>Actinomycetaceae</taxon>
        <taxon>Schaalia</taxon>
    </lineage>
</organism>
<dbReference type="SUPFAM" id="SSF52540">
    <property type="entry name" value="P-loop containing nucleoside triphosphate hydrolases"/>
    <property type="match status" value="1"/>
</dbReference>
<evidence type="ECO:0000313" key="6">
    <source>
        <dbReference type="EMBL" id="MFC7580757.1"/>
    </source>
</evidence>
<comment type="caution">
    <text evidence="6">The sequence shown here is derived from an EMBL/GenBank/DDBJ whole genome shotgun (WGS) entry which is preliminary data.</text>
</comment>
<accession>A0ABW2SKV2</accession>
<evidence type="ECO:0000313" key="7">
    <source>
        <dbReference type="Proteomes" id="UP001596527"/>
    </source>
</evidence>